<dbReference type="SMART" id="SM00411">
    <property type="entry name" value="BHL"/>
    <property type="match status" value="1"/>
</dbReference>
<dbReference type="STRING" id="1796616.A4V09_13340"/>
<dbReference type="PANTHER" id="PTHR33175:SF3">
    <property type="entry name" value="DNA-BINDING PROTEIN HU-BETA"/>
    <property type="match status" value="1"/>
</dbReference>
<dbReference type="SUPFAM" id="SSF47729">
    <property type="entry name" value="IHF-like DNA-binding proteins"/>
    <property type="match status" value="1"/>
</dbReference>
<evidence type="ECO:0000256" key="3">
    <source>
        <dbReference type="ARBA" id="ARBA00023125"/>
    </source>
</evidence>
<dbReference type="Gene3D" id="4.10.520.10">
    <property type="entry name" value="IHF-like DNA-binding proteins"/>
    <property type="match status" value="1"/>
</dbReference>
<keyword evidence="2" id="KW-0226">DNA condensation</keyword>
<dbReference type="GO" id="GO:0030261">
    <property type="term" value="P:chromosome condensation"/>
    <property type="evidence" value="ECO:0007669"/>
    <property type="project" value="UniProtKB-KW"/>
</dbReference>
<sequence length="91" mass="9746">MNRTELVAAMAEATELSKKDAEAALKAFIDVVTAEMKKGEKVQLVGFGTFEVSERAAREGRNPQTGETMTIAASKSPKFKAGKALKDAVNE</sequence>
<dbReference type="InterPro" id="IPR020816">
    <property type="entry name" value="Histone-like_DNA-bd_CS"/>
</dbReference>
<dbReference type="GO" id="GO:1990178">
    <property type="term" value="C:HU-DNA complex"/>
    <property type="evidence" value="ECO:0007669"/>
    <property type="project" value="UniProtKB-ARBA"/>
</dbReference>
<dbReference type="GO" id="GO:0005829">
    <property type="term" value="C:cytosol"/>
    <property type="evidence" value="ECO:0007669"/>
    <property type="project" value="UniProtKB-ARBA"/>
</dbReference>
<dbReference type="GO" id="GO:0003677">
    <property type="term" value="F:DNA binding"/>
    <property type="evidence" value="ECO:0007669"/>
    <property type="project" value="UniProtKB-KW"/>
</dbReference>
<dbReference type="InterPro" id="IPR010992">
    <property type="entry name" value="IHF-like_DNA-bd_dom_sf"/>
</dbReference>
<dbReference type="RefSeq" id="WP_018593723.1">
    <property type="nucleotide sequence ID" value="NZ_CP015405.2"/>
</dbReference>
<dbReference type="Proteomes" id="UP000092574">
    <property type="component" value="Chromosome"/>
</dbReference>
<accession>A0A1C7ICU8</accession>
<dbReference type="AlphaFoldDB" id="A0A1C7ICU8"/>
<proteinExistence type="inferred from homology"/>
<organism evidence="5 6">
    <name type="scientific">Blautia pseudococcoides</name>
    <dbReference type="NCBI Taxonomy" id="1796616"/>
    <lineage>
        <taxon>Bacteria</taxon>
        <taxon>Bacillati</taxon>
        <taxon>Bacillota</taxon>
        <taxon>Clostridia</taxon>
        <taxon>Lachnospirales</taxon>
        <taxon>Lachnospiraceae</taxon>
        <taxon>Blautia</taxon>
    </lineage>
</organism>
<name>A0A1C7ICU8_9FIRM</name>
<reference evidence="5" key="1">
    <citation type="submission" date="2017-04" db="EMBL/GenBank/DDBJ databases">
        <title>Complete Genome Sequences of Twelve Strains of a Stable Defined Moderately Diverse Mouse Microbiota 2 (sDMDMm2).</title>
        <authorList>
            <person name="Uchimura Y."/>
            <person name="Wyss M."/>
            <person name="Brugiroux S."/>
            <person name="Limenitakis J.P."/>
            <person name="Stecher B."/>
            <person name="McCoy K.D."/>
            <person name="Macpherson A.J."/>
        </authorList>
    </citation>
    <scope>NUCLEOTIDE SEQUENCE</scope>
    <source>
        <strain evidence="5">YL58</strain>
    </source>
</reference>
<evidence type="ECO:0000256" key="2">
    <source>
        <dbReference type="ARBA" id="ARBA00023067"/>
    </source>
</evidence>
<evidence type="ECO:0000256" key="4">
    <source>
        <dbReference type="RuleBase" id="RU003939"/>
    </source>
</evidence>
<dbReference type="InterPro" id="IPR000119">
    <property type="entry name" value="Hist_DNA-bd"/>
</dbReference>
<dbReference type="CDD" id="cd13831">
    <property type="entry name" value="HU"/>
    <property type="match status" value="1"/>
</dbReference>
<dbReference type="OrthoDB" id="9799835at2"/>
<keyword evidence="3 5" id="KW-0238">DNA-binding</keyword>
<keyword evidence="6" id="KW-1185">Reference proteome</keyword>
<gene>
    <name evidence="5" type="ORF">A4V09_13340</name>
</gene>
<dbReference type="PRINTS" id="PR01727">
    <property type="entry name" value="DNABINDINGHU"/>
</dbReference>
<dbReference type="GO" id="GO:1990103">
    <property type="term" value="C:DnaA-HU complex"/>
    <property type="evidence" value="ECO:0007669"/>
    <property type="project" value="UniProtKB-ARBA"/>
</dbReference>
<dbReference type="KEGG" id="byl:A4V09_13340"/>
<dbReference type="GO" id="GO:0030527">
    <property type="term" value="F:structural constituent of chromatin"/>
    <property type="evidence" value="ECO:0007669"/>
    <property type="project" value="InterPro"/>
</dbReference>
<dbReference type="GO" id="GO:0006270">
    <property type="term" value="P:DNA replication initiation"/>
    <property type="evidence" value="ECO:0007669"/>
    <property type="project" value="UniProtKB-ARBA"/>
</dbReference>
<evidence type="ECO:0000313" key="5">
    <source>
        <dbReference type="EMBL" id="ANU76663.1"/>
    </source>
</evidence>
<dbReference type="FunFam" id="4.10.520.10:FF:000001">
    <property type="entry name" value="DNA-binding protein HU"/>
    <property type="match status" value="1"/>
</dbReference>
<dbReference type="EMBL" id="CP015405">
    <property type="protein sequence ID" value="ANU76663.1"/>
    <property type="molecule type" value="Genomic_DNA"/>
</dbReference>
<dbReference type="GO" id="GO:0042802">
    <property type="term" value="F:identical protein binding"/>
    <property type="evidence" value="ECO:0007669"/>
    <property type="project" value="UniProtKB-ARBA"/>
</dbReference>
<dbReference type="GeneID" id="75054791"/>
<dbReference type="GO" id="GO:0010467">
    <property type="term" value="P:gene expression"/>
    <property type="evidence" value="ECO:0007669"/>
    <property type="project" value="UniProtKB-ARBA"/>
</dbReference>
<dbReference type="PROSITE" id="PS00045">
    <property type="entry name" value="HISTONE_LIKE"/>
    <property type="match status" value="1"/>
</dbReference>
<comment type="similarity">
    <text evidence="1 4">Belongs to the bacterial histone-like protein family.</text>
</comment>
<dbReference type="Pfam" id="PF00216">
    <property type="entry name" value="Bac_DNA_binding"/>
    <property type="match status" value="1"/>
</dbReference>
<dbReference type="PANTHER" id="PTHR33175">
    <property type="entry name" value="DNA-BINDING PROTEIN HU"/>
    <property type="match status" value="1"/>
</dbReference>
<evidence type="ECO:0000256" key="1">
    <source>
        <dbReference type="ARBA" id="ARBA00010529"/>
    </source>
</evidence>
<evidence type="ECO:0000313" key="6">
    <source>
        <dbReference type="Proteomes" id="UP000092574"/>
    </source>
</evidence>
<protein>
    <submittedName>
        <fullName evidence="5">DNA-binding protein</fullName>
    </submittedName>
</protein>